<protein>
    <recommendedName>
        <fullName evidence="1">KIAA0319-like C-terminal domain-containing protein</fullName>
    </recommendedName>
</protein>
<dbReference type="PANTHER" id="PTHR46182:SF1">
    <property type="entry name" value="DYSLEXIA-ASSOCIATED PROTEIN KIAA0319"/>
    <property type="match status" value="1"/>
</dbReference>
<dbReference type="InParanoid" id="A0A667ZQF2"/>
<dbReference type="InterPro" id="IPR029865">
    <property type="entry name" value="KIAA0319-like"/>
</dbReference>
<organism evidence="2 3">
    <name type="scientific">Myripristis murdjan</name>
    <name type="common">pinecone soldierfish</name>
    <dbReference type="NCBI Taxonomy" id="586833"/>
    <lineage>
        <taxon>Eukaryota</taxon>
        <taxon>Metazoa</taxon>
        <taxon>Chordata</taxon>
        <taxon>Craniata</taxon>
        <taxon>Vertebrata</taxon>
        <taxon>Euteleostomi</taxon>
        <taxon>Actinopterygii</taxon>
        <taxon>Neopterygii</taxon>
        <taxon>Teleostei</taxon>
        <taxon>Neoteleostei</taxon>
        <taxon>Acanthomorphata</taxon>
        <taxon>Holocentriformes</taxon>
        <taxon>Holocentridae</taxon>
        <taxon>Myripristis</taxon>
    </lineage>
</organism>
<reference evidence="2" key="3">
    <citation type="submission" date="2025-09" db="UniProtKB">
        <authorList>
            <consortium name="Ensembl"/>
        </authorList>
    </citation>
    <scope>IDENTIFICATION</scope>
</reference>
<dbReference type="PANTHER" id="PTHR46182">
    <property type="entry name" value="FI19480P1"/>
    <property type="match status" value="1"/>
</dbReference>
<dbReference type="GO" id="GO:0031410">
    <property type="term" value="C:cytoplasmic vesicle"/>
    <property type="evidence" value="ECO:0007669"/>
    <property type="project" value="TreeGrafter"/>
</dbReference>
<dbReference type="Pfam" id="PF23620">
    <property type="entry name" value="KIAA0319"/>
    <property type="match status" value="1"/>
</dbReference>
<dbReference type="GeneTree" id="ENSGT00940000161462"/>
<reference evidence="2" key="1">
    <citation type="submission" date="2019-06" db="EMBL/GenBank/DDBJ databases">
        <authorList>
            <consortium name="Wellcome Sanger Institute Data Sharing"/>
        </authorList>
    </citation>
    <scope>NUCLEOTIDE SEQUENCE [LARGE SCALE GENOMIC DNA]</scope>
</reference>
<name>A0A667ZQF2_9TELE</name>
<proteinExistence type="predicted"/>
<feature type="domain" description="KIAA0319-like C-terminal" evidence="1">
    <location>
        <begin position="26"/>
        <end position="117"/>
    </location>
</feature>
<evidence type="ECO:0000259" key="1">
    <source>
        <dbReference type="Pfam" id="PF23620"/>
    </source>
</evidence>
<keyword evidence="3" id="KW-1185">Reference proteome</keyword>
<dbReference type="Ensembl" id="ENSMMDT00005038748.1">
    <property type="protein sequence ID" value="ENSMMDP00005037949.1"/>
    <property type="gene ID" value="ENSMMDG00005017689.1"/>
</dbReference>
<evidence type="ECO:0000313" key="3">
    <source>
        <dbReference type="Proteomes" id="UP000472263"/>
    </source>
</evidence>
<evidence type="ECO:0000313" key="2">
    <source>
        <dbReference type="Ensembl" id="ENSMMDP00005037949.1"/>
    </source>
</evidence>
<dbReference type="GO" id="GO:0001764">
    <property type="term" value="P:neuron migration"/>
    <property type="evidence" value="ECO:0007669"/>
    <property type="project" value="TreeGrafter"/>
</dbReference>
<reference evidence="2" key="2">
    <citation type="submission" date="2025-08" db="UniProtKB">
        <authorList>
            <consortium name="Ensembl"/>
        </authorList>
    </citation>
    <scope>IDENTIFICATION</scope>
</reference>
<dbReference type="AlphaFoldDB" id="A0A667ZQF2"/>
<sequence>PITFHSFIQNGGKISRYHEKTEEIYLVELELLVSLSQVSLAQRDTLLRQLAALLHVMDSDIQLRALQGHSQLSTVLRFSVRGPDGTLSGSRLVSVLRSQLLRDKTDYLLFRALRVDTALCLLRCSGRGQCDPITKECVCDPFWTENLIRRYLGDGESNCGKVFCFVFTD</sequence>
<dbReference type="InterPro" id="IPR056502">
    <property type="entry name" value="KIAA0319-like_C"/>
</dbReference>
<dbReference type="Proteomes" id="UP000472263">
    <property type="component" value="Chromosome 16"/>
</dbReference>
<accession>A0A667ZQF2</accession>
<dbReference type="Gene3D" id="2.10.25.10">
    <property type="entry name" value="Laminin"/>
    <property type="match status" value="1"/>
</dbReference>
<dbReference type="GO" id="GO:0005886">
    <property type="term" value="C:plasma membrane"/>
    <property type="evidence" value="ECO:0007669"/>
    <property type="project" value="TreeGrafter"/>
</dbReference>